<keyword evidence="2" id="KW-0812">Transmembrane</keyword>
<dbReference type="Proteomes" id="UP000282087">
    <property type="component" value="Unassembled WGS sequence"/>
</dbReference>
<evidence type="ECO:0000256" key="4">
    <source>
        <dbReference type="ARBA" id="ARBA00023136"/>
    </source>
</evidence>
<dbReference type="InterPro" id="IPR018908">
    <property type="entry name" value="TMEM234"/>
</dbReference>
<dbReference type="Pfam" id="PF07572">
    <property type="entry name" value="BCNT"/>
    <property type="match status" value="1"/>
</dbReference>
<name>A0A3M6VSN2_9STRA</name>
<gene>
    <name evidence="8" type="ORF">DD238_004722</name>
</gene>
<comment type="subcellular location">
    <subcellularLocation>
        <location evidence="1">Membrane</location>
        <topology evidence="1">Multi-pass membrane protein</topology>
    </subcellularLocation>
</comment>
<organism evidence="8 9">
    <name type="scientific">Peronospora effusa</name>
    <dbReference type="NCBI Taxonomy" id="542832"/>
    <lineage>
        <taxon>Eukaryota</taxon>
        <taxon>Sar</taxon>
        <taxon>Stramenopiles</taxon>
        <taxon>Oomycota</taxon>
        <taxon>Peronosporomycetes</taxon>
        <taxon>Peronosporales</taxon>
        <taxon>Peronosporaceae</taxon>
        <taxon>Peronospora</taxon>
    </lineage>
</organism>
<dbReference type="Pfam" id="PF10639">
    <property type="entry name" value="TMEM234"/>
    <property type="match status" value="1"/>
</dbReference>
<feature type="domain" description="BCNT-C" evidence="7">
    <location>
        <begin position="239"/>
        <end position="321"/>
    </location>
</feature>
<evidence type="ECO:0000256" key="3">
    <source>
        <dbReference type="ARBA" id="ARBA00022989"/>
    </source>
</evidence>
<evidence type="ECO:0000313" key="8">
    <source>
        <dbReference type="EMBL" id="RMX69031.1"/>
    </source>
</evidence>
<reference evidence="8 9" key="1">
    <citation type="submission" date="2018-06" db="EMBL/GenBank/DDBJ databases">
        <title>Comparative genomics of downy mildews reveals potential adaptations to biotrophy.</title>
        <authorList>
            <person name="Fletcher K."/>
            <person name="Klosterman S.J."/>
            <person name="Derevnina L."/>
            <person name="Martin F."/>
            <person name="Koike S."/>
            <person name="Reyes Chin-Wo S."/>
            <person name="Mou B."/>
            <person name="Michelmore R."/>
        </authorList>
    </citation>
    <scope>NUCLEOTIDE SEQUENCE [LARGE SCALE GENOMIC DNA]</scope>
    <source>
        <strain evidence="8 9">R14</strain>
    </source>
</reference>
<feature type="region of interest" description="Disordered" evidence="5">
    <location>
        <begin position="108"/>
        <end position="142"/>
    </location>
</feature>
<dbReference type="InterPro" id="IPR011421">
    <property type="entry name" value="BCNT-C"/>
</dbReference>
<feature type="signal peptide" evidence="6">
    <location>
        <begin position="1"/>
        <end position="19"/>
    </location>
</feature>
<dbReference type="AlphaFoldDB" id="A0A3M6VSN2"/>
<keyword evidence="4" id="KW-0472">Membrane</keyword>
<dbReference type="VEuPathDB" id="FungiDB:DD237_007072"/>
<dbReference type="EMBL" id="QLLG01000041">
    <property type="protein sequence ID" value="RMX69031.1"/>
    <property type="molecule type" value="Genomic_DNA"/>
</dbReference>
<sequence>MHSAVSTLVSFVFVGALWGCTNPFIKLGSNDHIMYTRKDNSIGEYVNQLVGLVKNWQFVLPFLLNQSGSVAYVYLLSSTDISNAVPICNSLTFVFTAITSRLLGEKLQRPASDNEEDDNMNDTIDVTPDKQPKSVTTDPHVDKLWGDMNASTTVSKTAVDRTAKLLGGLTAKTKHSSRRMKKGNKKRKAHDFIMPILSVDVERSRKDMAEVATSKLKVDRVIKFAGKEYSVAATAAKPAKKEKGLDKVLDALVEPKKVSTIEKSSLDWDKFKEKEGIEEELTQYTKDGYDFYGCSKQQFLQRLDLKRFEIEKAERDKQRKLQQQQPK</sequence>
<dbReference type="GO" id="GO:0016020">
    <property type="term" value="C:membrane"/>
    <property type="evidence" value="ECO:0007669"/>
    <property type="project" value="UniProtKB-SubCell"/>
</dbReference>
<proteinExistence type="predicted"/>
<keyword evidence="9" id="KW-1185">Reference proteome</keyword>
<accession>A0A3M6VSN2</accession>
<evidence type="ECO:0000259" key="7">
    <source>
        <dbReference type="PROSITE" id="PS51279"/>
    </source>
</evidence>
<evidence type="ECO:0000256" key="1">
    <source>
        <dbReference type="ARBA" id="ARBA00004141"/>
    </source>
</evidence>
<feature type="chain" id="PRO_5018124014" description="BCNT-C domain-containing protein" evidence="6">
    <location>
        <begin position="20"/>
        <end position="327"/>
    </location>
</feature>
<evidence type="ECO:0000313" key="9">
    <source>
        <dbReference type="Proteomes" id="UP000282087"/>
    </source>
</evidence>
<evidence type="ECO:0000256" key="5">
    <source>
        <dbReference type="SAM" id="MobiDB-lite"/>
    </source>
</evidence>
<keyword evidence="3" id="KW-1133">Transmembrane helix</keyword>
<keyword evidence="6" id="KW-0732">Signal</keyword>
<dbReference type="PANTHER" id="PTHR28668">
    <property type="entry name" value="TRANSMEMBRANE PROTEIN 234"/>
    <property type="match status" value="1"/>
</dbReference>
<dbReference type="PANTHER" id="PTHR28668:SF1">
    <property type="entry name" value="TRANSMEMBRANE PROTEIN 234"/>
    <property type="match status" value="1"/>
</dbReference>
<evidence type="ECO:0000256" key="6">
    <source>
        <dbReference type="SAM" id="SignalP"/>
    </source>
</evidence>
<protein>
    <recommendedName>
        <fullName evidence="7">BCNT-C domain-containing protein</fullName>
    </recommendedName>
</protein>
<evidence type="ECO:0000256" key="2">
    <source>
        <dbReference type="ARBA" id="ARBA00022692"/>
    </source>
</evidence>
<dbReference type="PROSITE" id="PS51279">
    <property type="entry name" value="BCNT_C"/>
    <property type="match status" value="1"/>
</dbReference>
<comment type="caution">
    <text evidence="8">The sequence shown here is derived from an EMBL/GenBank/DDBJ whole genome shotgun (WGS) entry which is preliminary data.</text>
</comment>